<dbReference type="Pfam" id="PF00583">
    <property type="entry name" value="Acetyltransf_1"/>
    <property type="match status" value="1"/>
</dbReference>
<dbReference type="InterPro" id="IPR016181">
    <property type="entry name" value="Acyl_CoA_acyltransferase"/>
</dbReference>
<dbReference type="PANTHER" id="PTHR43233:SF1">
    <property type="entry name" value="FAMILY N-ACETYLTRANSFERASE, PUTATIVE (AFU_ORTHOLOGUE AFUA_6G03350)-RELATED"/>
    <property type="match status" value="1"/>
</dbReference>
<dbReference type="PROSITE" id="PS51186">
    <property type="entry name" value="GNAT"/>
    <property type="match status" value="1"/>
</dbReference>
<organism evidence="2 3">
    <name type="scientific">Faunimonas pinastri</name>
    <dbReference type="NCBI Taxonomy" id="1855383"/>
    <lineage>
        <taxon>Bacteria</taxon>
        <taxon>Pseudomonadati</taxon>
        <taxon>Pseudomonadota</taxon>
        <taxon>Alphaproteobacteria</taxon>
        <taxon>Hyphomicrobiales</taxon>
        <taxon>Afifellaceae</taxon>
        <taxon>Faunimonas</taxon>
    </lineage>
</organism>
<dbReference type="Proteomes" id="UP000199647">
    <property type="component" value="Unassembled WGS sequence"/>
</dbReference>
<keyword evidence="2" id="KW-0808">Transferase</keyword>
<dbReference type="EMBL" id="FOFG01000002">
    <property type="protein sequence ID" value="SEQ05424.1"/>
    <property type="molecule type" value="Genomic_DNA"/>
</dbReference>
<evidence type="ECO:0000259" key="1">
    <source>
        <dbReference type="PROSITE" id="PS51186"/>
    </source>
</evidence>
<accession>A0A1H9CW76</accession>
<sequence>MAMEQRLHFSDALSEDDLRQAWTWIAGSYWAKDLDWERFRRAAEHSVVIGAFVGDRLVGFARVMTDYSRSARLSDVYVAETARGGGVAAGLVACALDHPKLRDVPSWTLATRDAHGLYERFGFRTLDDPSYTMQLNR</sequence>
<proteinExistence type="predicted"/>
<evidence type="ECO:0000313" key="3">
    <source>
        <dbReference type="Proteomes" id="UP000199647"/>
    </source>
</evidence>
<dbReference type="AlphaFoldDB" id="A0A1H9CW76"/>
<feature type="domain" description="N-acetyltransferase" evidence="1">
    <location>
        <begin position="7"/>
        <end position="137"/>
    </location>
</feature>
<dbReference type="InterPro" id="IPR000182">
    <property type="entry name" value="GNAT_dom"/>
</dbReference>
<dbReference type="Gene3D" id="3.40.630.30">
    <property type="match status" value="1"/>
</dbReference>
<protein>
    <submittedName>
        <fullName evidence="2">Acetyltransferase (GNAT) domain-containing protein</fullName>
    </submittedName>
</protein>
<dbReference type="CDD" id="cd04301">
    <property type="entry name" value="NAT_SF"/>
    <property type="match status" value="1"/>
</dbReference>
<dbReference type="RefSeq" id="WP_177176704.1">
    <property type="nucleotide sequence ID" value="NZ_FOFG01000002.1"/>
</dbReference>
<dbReference type="PANTHER" id="PTHR43233">
    <property type="entry name" value="FAMILY N-ACETYLTRANSFERASE, PUTATIVE (AFU_ORTHOLOGUE AFUA_6G03350)-RELATED"/>
    <property type="match status" value="1"/>
</dbReference>
<dbReference type="InterPro" id="IPR053144">
    <property type="entry name" value="Acetyltransferase_Butenolide"/>
</dbReference>
<reference evidence="2 3" key="1">
    <citation type="submission" date="2016-10" db="EMBL/GenBank/DDBJ databases">
        <authorList>
            <person name="de Groot N.N."/>
        </authorList>
    </citation>
    <scope>NUCLEOTIDE SEQUENCE [LARGE SCALE GENOMIC DNA]</scope>
    <source>
        <strain evidence="2 3">A52C2</strain>
    </source>
</reference>
<gene>
    <name evidence="2" type="ORF">SAMN05216548_102269</name>
</gene>
<keyword evidence="3" id="KW-1185">Reference proteome</keyword>
<evidence type="ECO:0000313" key="2">
    <source>
        <dbReference type="EMBL" id="SEQ05424.1"/>
    </source>
</evidence>
<dbReference type="GO" id="GO:0016747">
    <property type="term" value="F:acyltransferase activity, transferring groups other than amino-acyl groups"/>
    <property type="evidence" value="ECO:0007669"/>
    <property type="project" value="InterPro"/>
</dbReference>
<name>A0A1H9CW76_9HYPH</name>
<dbReference type="SUPFAM" id="SSF55729">
    <property type="entry name" value="Acyl-CoA N-acyltransferases (Nat)"/>
    <property type="match status" value="1"/>
</dbReference>